<accession>A0AAE3G479</accession>
<dbReference type="Proteomes" id="UP001205843">
    <property type="component" value="Unassembled WGS sequence"/>
</dbReference>
<reference evidence="1" key="1">
    <citation type="submission" date="2022-03" db="EMBL/GenBank/DDBJ databases">
        <title>Genomic Encyclopedia of Type Strains, Phase III (KMG-III): the genomes of soil and plant-associated and newly described type strains.</title>
        <authorList>
            <person name="Whitman W."/>
        </authorList>
    </citation>
    <scope>NUCLEOTIDE SEQUENCE</scope>
    <source>
        <strain evidence="1">ANL 6-2</strain>
    </source>
</reference>
<keyword evidence="2" id="KW-1185">Reference proteome</keyword>
<sequence>MTEQHPPLAPETLARLYARRDLTDPLQGDHAMQLLIGEIETAAANGGAGYLRLRLHPVRGARPGETPGARLACDPRDLLEQAICTCPPLNADAPTTLIARGPVHGHDSDGHLRLHGHQMTIWRLGGGRTAELDLNELLPRLLRSAVPDACYRMQPTSDPCLERCFSIQMRLQGDWHVIGRLGRLSHHRYGPVTTLLLELDELLALRKVLPDAALLYQSATAVQGQMLDLAPWRAMEGISRAG</sequence>
<gene>
    <name evidence="1" type="ORF">J2T57_002655</name>
</gene>
<evidence type="ECO:0000313" key="1">
    <source>
        <dbReference type="EMBL" id="MCP1675505.1"/>
    </source>
</evidence>
<organism evidence="1 2">
    <name type="scientific">Natronocella acetinitrilica</name>
    <dbReference type="NCBI Taxonomy" id="414046"/>
    <lineage>
        <taxon>Bacteria</taxon>
        <taxon>Pseudomonadati</taxon>
        <taxon>Pseudomonadota</taxon>
        <taxon>Gammaproteobacteria</taxon>
        <taxon>Chromatiales</taxon>
        <taxon>Ectothiorhodospiraceae</taxon>
        <taxon>Natronocella</taxon>
    </lineage>
</organism>
<proteinExistence type="predicted"/>
<dbReference type="EC" id="6.1.1.20" evidence="1"/>
<keyword evidence="1" id="KW-0436">Ligase</keyword>
<dbReference type="RefSeq" id="WP_253479014.1">
    <property type="nucleotide sequence ID" value="NZ_JALJXV010000006.1"/>
</dbReference>
<evidence type="ECO:0000313" key="2">
    <source>
        <dbReference type="Proteomes" id="UP001205843"/>
    </source>
</evidence>
<protein>
    <submittedName>
        <fullName evidence="1">Phenylalanyl-tRNA synthetase alpha chain</fullName>
        <ecNumber evidence="1">6.1.1.20</ecNumber>
    </submittedName>
</protein>
<dbReference type="AlphaFoldDB" id="A0AAE3G479"/>
<dbReference type="EMBL" id="JALJXV010000006">
    <property type="protein sequence ID" value="MCP1675505.1"/>
    <property type="molecule type" value="Genomic_DNA"/>
</dbReference>
<dbReference type="GO" id="GO:0004826">
    <property type="term" value="F:phenylalanine-tRNA ligase activity"/>
    <property type="evidence" value="ECO:0007669"/>
    <property type="project" value="UniProtKB-EC"/>
</dbReference>
<name>A0AAE3G479_9GAMM</name>
<comment type="caution">
    <text evidence="1">The sequence shown here is derived from an EMBL/GenBank/DDBJ whole genome shotgun (WGS) entry which is preliminary data.</text>
</comment>